<dbReference type="InterPro" id="IPR026268">
    <property type="entry name" value="RseC"/>
</dbReference>
<dbReference type="AlphaFoldDB" id="M1ZBZ7"/>
<protein>
    <submittedName>
        <fullName evidence="2">Putative Positive regulator of sigma(E),RseC/MucC</fullName>
    </submittedName>
</protein>
<dbReference type="HOGENOM" id="CLU_124911_2_0_9"/>
<proteinExistence type="predicted"/>
<dbReference type="InterPro" id="IPR007359">
    <property type="entry name" value="SigmaE_reg_RseC_MucC"/>
</dbReference>
<accession>M1ZBZ7</accession>
<reference evidence="2 3" key="1">
    <citation type="submission" date="2016-11" db="EMBL/GenBank/DDBJ databases">
        <authorList>
            <person name="Manzoor S."/>
        </authorList>
    </citation>
    <scope>NUCLEOTIDE SEQUENCE [LARGE SCALE GENOMIC DNA]</scope>
    <source>
        <strain evidence="2">Clostridium ultunense strain Esp</strain>
    </source>
</reference>
<dbReference type="RefSeq" id="WP_005586105.1">
    <property type="nucleotide sequence ID" value="NZ_LT669839.1"/>
</dbReference>
<keyword evidence="3" id="KW-1185">Reference proteome</keyword>
<organism evidence="2 3">
    <name type="scientific">[Clostridium] ultunense Esp</name>
    <dbReference type="NCBI Taxonomy" id="1288971"/>
    <lineage>
        <taxon>Bacteria</taxon>
        <taxon>Bacillati</taxon>
        <taxon>Bacillota</taxon>
        <taxon>Tissierellia</taxon>
        <taxon>Tissierellales</taxon>
        <taxon>Tepidimicrobiaceae</taxon>
        <taxon>Schnuerera</taxon>
    </lineage>
</organism>
<keyword evidence="1" id="KW-0472">Membrane</keyword>
<dbReference type="OrthoDB" id="1734233at2"/>
<gene>
    <name evidence="2" type="ORF">CUESP1_1544</name>
</gene>
<evidence type="ECO:0000313" key="2">
    <source>
        <dbReference type="EMBL" id="SHD76908.1"/>
    </source>
</evidence>
<name>M1ZBZ7_9FIRM</name>
<dbReference type="EMBL" id="LT669839">
    <property type="protein sequence ID" value="SHD76908.1"/>
    <property type="molecule type" value="Genomic_DNA"/>
</dbReference>
<dbReference type="Proteomes" id="UP000245423">
    <property type="component" value="Chromosome 1"/>
</dbReference>
<evidence type="ECO:0000256" key="1">
    <source>
        <dbReference type="SAM" id="Phobius"/>
    </source>
</evidence>
<dbReference type="Pfam" id="PF04246">
    <property type="entry name" value="RseC_MucC"/>
    <property type="match status" value="1"/>
</dbReference>
<feature type="transmembrane region" description="Helical" evidence="1">
    <location>
        <begin position="69"/>
        <end position="91"/>
    </location>
</feature>
<evidence type="ECO:0000313" key="3">
    <source>
        <dbReference type="Proteomes" id="UP000245423"/>
    </source>
</evidence>
<dbReference type="PIRSF" id="PIRSF004923">
    <property type="entry name" value="RseC"/>
    <property type="match status" value="1"/>
</dbReference>
<feature type="transmembrane region" description="Helical" evidence="1">
    <location>
        <begin position="103"/>
        <end position="122"/>
    </location>
</feature>
<keyword evidence="1" id="KW-1133">Transmembrane helix</keyword>
<keyword evidence="1" id="KW-0812">Transmembrane</keyword>
<dbReference type="PANTHER" id="PTHR35867">
    <property type="entry name" value="PROTEIN RSEC"/>
    <property type="match status" value="1"/>
</dbReference>
<dbReference type="PANTHER" id="PTHR35867:SF1">
    <property type="entry name" value="PROTEIN RSEC"/>
    <property type="match status" value="1"/>
</dbReference>
<sequence>MEQLGYVRRIVDNIAEVEVRRITGCGGGCSSCGGGCSAPNIVVQLENRIGAKTGDFVEIRAKSKNIIKYALIAYMIPFTMLILGIVLGVNLFQSMDIDYYETLGFLMGIVFLTVSFIIVKLIDRSIKKKNENAMEMVKVLE</sequence>